<sequence length="85" mass="9215">MDIFSNRNGVSAPFHATRPFDPAEWLARFVAAGGRYANTSSGIWIFSPADRAPLAIQQEIAGNPAWRDAVTAHISTTTTREALPC</sequence>
<comment type="caution">
    <text evidence="1">The sequence shown here is derived from an EMBL/GenBank/DDBJ whole genome shotgun (WGS) entry which is preliminary data.</text>
</comment>
<organism evidence="1 2">
    <name type="scientific">Sphingobium xenophagum</name>
    <dbReference type="NCBI Taxonomy" id="121428"/>
    <lineage>
        <taxon>Bacteria</taxon>
        <taxon>Pseudomonadati</taxon>
        <taxon>Pseudomonadota</taxon>
        <taxon>Alphaproteobacteria</taxon>
        <taxon>Sphingomonadales</taxon>
        <taxon>Sphingomonadaceae</taxon>
        <taxon>Sphingobium</taxon>
    </lineage>
</organism>
<dbReference type="Proteomes" id="UP001267638">
    <property type="component" value="Unassembled WGS sequence"/>
</dbReference>
<dbReference type="RefSeq" id="WP_310224599.1">
    <property type="nucleotide sequence ID" value="NZ_JAVDWV010000009.1"/>
</dbReference>
<dbReference type="EMBL" id="JAVDWV010000009">
    <property type="protein sequence ID" value="MDR7155365.1"/>
    <property type="molecule type" value="Genomic_DNA"/>
</dbReference>
<gene>
    <name evidence="1" type="ORF">J2W40_002192</name>
</gene>
<keyword evidence="2" id="KW-1185">Reference proteome</keyword>
<reference evidence="1 2" key="1">
    <citation type="submission" date="2023-07" db="EMBL/GenBank/DDBJ databases">
        <title>Sorghum-associated microbial communities from plants grown in Nebraska, USA.</title>
        <authorList>
            <person name="Schachtman D."/>
        </authorList>
    </citation>
    <scope>NUCLEOTIDE SEQUENCE [LARGE SCALE GENOMIC DNA]</scope>
    <source>
        <strain evidence="1 2">4256</strain>
    </source>
</reference>
<proteinExistence type="predicted"/>
<protein>
    <submittedName>
        <fullName evidence="1">Uncharacterized protein</fullName>
    </submittedName>
</protein>
<evidence type="ECO:0000313" key="1">
    <source>
        <dbReference type="EMBL" id="MDR7155365.1"/>
    </source>
</evidence>
<accession>A0ABU1X1B3</accession>
<evidence type="ECO:0000313" key="2">
    <source>
        <dbReference type="Proteomes" id="UP001267638"/>
    </source>
</evidence>
<name>A0ABU1X1B3_SPHXE</name>